<dbReference type="PANTHER" id="PTHR37954:SF3">
    <property type="entry name" value="DUF169 DOMAIN-CONTAINING PROTEIN"/>
    <property type="match status" value="1"/>
</dbReference>
<dbReference type="Proteomes" id="UP000050668">
    <property type="component" value="Unassembled WGS sequence"/>
</dbReference>
<gene>
    <name evidence="1" type="ORF">AEA09_15400</name>
</gene>
<evidence type="ECO:0000313" key="1">
    <source>
        <dbReference type="EMBL" id="KOS66890.1"/>
    </source>
</evidence>
<name>A0ABR5JYT8_9BACI</name>
<protein>
    <recommendedName>
        <fullName evidence="3">DUF169 domain-containing protein</fullName>
    </recommendedName>
</protein>
<proteinExistence type="predicted"/>
<reference evidence="2" key="1">
    <citation type="submission" date="2015-07" db="EMBL/GenBank/DDBJ databases">
        <title>Fjat-14205 dsm 2895.</title>
        <authorList>
            <person name="Liu B."/>
            <person name="Wang J."/>
            <person name="Zhu Y."/>
            <person name="Liu G."/>
            <person name="Chen Q."/>
            <person name="Chen Z."/>
            <person name="Lan J."/>
            <person name="Che J."/>
            <person name="Ge C."/>
            <person name="Shi H."/>
            <person name="Pan Z."/>
            <person name="Liu X."/>
        </authorList>
    </citation>
    <scope>NUCLEOTIDE SEQUENCE [LARGE SCALE GENOMIC DNA]</scope>
    <source>
        <strain evidence="2">DSM 25560</strain>
    </source>
</reference>
<dbReference type="Pfam" id="PF02596">
    <property type="entry name" value="DUF169"/>
    <property type="match status" value="1"/>
</dbReference>
<dbReference type="InterPro" id="IPR003748">
    <property type="entry name" value="DUF169"/>
</dbReference>
<dbReference type="PANTHER" id="PTHR37954">
    <property type="entry name" value="BLL4979 PROTEIN"/>
    <property type="match status" value="1"/>
</dbReference>
<keyword evidence="2" id="KW-1185">Reference proteome</keyword>
<evidence type="ECO:0000313" key="2">
    <source>
        <dbReference type="Proteomes" id="UP000050668"/>
    </source>
</evidence>
<evidence type="ECO:0008006" key="3">
    <source>
        <dbReference type="Google" id="ProtNLM"/>
    </source>
</evidence>
<organism evidence="1 2">
    <name type="scientific">Lysinibacillus contaminans</name>
    <dbReference type="NCBI Taxonomy" id="1293441"/>
    <lineage>
        <taxon>Bacteria</taxon>
        <taxon>Bacillati</taxon>
        <taxon>Bacillota</taxon>
        <taxon>Bacilli</taxon>
        <taxon>Bacillales</taxon>
        <taxon>Bacillaceae</taxon>
        <taxon>Lysinibacillus</taxon>
    </lineage>
</organism>
<sequence>METTSQTQYDWKEIVSSLNELLRLKATPVGMKKCSTKAEMEATPKIRRPDKRYLLDQIVAQSVRLGWTIGVTADDLAMKQCGAIAGLMPQDEDFYSGEAMEGVWFGTREDSAAHQKCLDVVPYGSYEALAISPLAAGRIEDPDICLIYATPGQMMLLINGLQWVGFKKFEWSVSGESACADSWGKALATGEPSLSIPCYAERRFGGVLDEEMLMAIPPKDLVKGIEGLKKLSKNGLRYPIPPVGIQSDTTEYLAPIYPAWVKTNK</sequence>
<comment type="caution">
    <text evidence="1">The sequence shown here is derived from an EMBL/GenBank/DDBJ whole genome shotgun (WGS) entry which is preliminary data.</text>
</comment>
<dbReference type="RefSeq" id="WP_053584845.1">
    <property type="nucleotide sequence ID" value="NZ_LGRV01000005.1"/>
</dbReference>
<dbReference type="EMBL" id="LGRV01000005">
    <property type="protein sequence ID" value="KOS66890.1"/>
    <property type="molecule type" value="Genomic_DNA"/>
</dbReference>
<accession>A0ABR5JYT8</accession>